<keyword evidence="4" id="KW-0539">Nucleus</keyword>
<protein>
    <recommendedName>
        <fullName evidence="6">Fanconi anemia group F protein</fullName>
    </recommendedName>
</protein>
<comment type="caution">
    <text evidence="7">The sequence shown here is derived from an EMBL/GenBank/DDBJ whole genome shotgun (WGS) entry which is preliminary data.</text>
</comment>
<dbReference type="GO" id="GO:0036297">
    <property type="term" value="P:interstrand cross-link repair"/>
    <property type="evidence" value="ECO:0007669"/>
    <property type="project" value="InterPro"/>
</dbReference>
<dbReference type="PANTHER" id="PTHR14449:SF2">
    <property type="entry name" value="FANCONI ANEMIA GROUP F PROTEIN"/>
    <property type="match status" value="1"/>
</dbReference>
<evidence type="ECO:0000256" key="6">
    <source>
        <dbReference type="ARBA" id="ARBA00070110"/>
    </source>
</evidence>
<comment type="function">
    <text evidence="5">DNA repair protein that may operate in a postreplication repair or a cell cycle checkpoint function. May be implicated in interstrand DNA cross-link repair and in the maintenance of normal chromosome stability.</text>
</comment>
<evidence type="ECO:0000256" key="5">
    <source>
        <dbReference type="ARBA" id="ARBA00059878"/>
    </source>
</evidence>
<dbReference type="Gene3D" id="1.25.40.490">
    <property type="match status" value="1"/>
</dbReference>
<sequence length="393" mass="44292">MDSLLEHLDRFSEVLAVSRTTHVSTWDPATVRRALQWAGYLRHIHRRFGRHARIRKALEQRLQNQWKQEGDSGPTPAPGLANFQALGHCDQLLSLRLLANPALGDASFHFLLQQLFPGPGVPDAEEEALQGSLARFARCRAAAHMLRFHAYRENPVLQKDSVMKTQAELLLRRLQEVGEAEAEGPGRLLSRLWERLPQSNFLKVVAAALLLPAASPRLQEEELGVGSPRTPGDGRQELLRWLLGKSDIAVAFCRNLPAELLTSVAGRHPELSPVYLGLLTNWGRQLHYDLPKGLWIGTEPQDVPWEELFSRFQSLCQAPPPLKDEVLTALKSYKAQDGDFEGNTLGNAMNKAYDWGKRFGKLHHTIFVCQKKECKEDEARKYKDDLQGTEAEI</sequence>
<keyword evidence="3" id="KW-0234">DNA repair</keyword>
<dbReference type="AlphaFoldDB" id="A0A835ZQS5"/>
<dbReference type="GO" id="GO:0043240">
    <property type="term" value="C:Fanconi anaemia nuclear complex"/>
    <property type="evidence" value="ECO:0007669"/>
    <property type="project" value="InterPro"/>
</dbReference>
<proteinExistence type="predicted"/>
<evidence type="ECO:0000256" key="1">
    <source>
        <dbReference type="ARBA" id="ARBA00004123"/>
    </source>
</evidence>
<dbReference type="FunFam" id="1.25.40.490:FF:000001">
    <property type="entry name" value="Fanconi anemia, complementation group F"/>
    <property type="match status" value="1"/>
</dbReference>
<evidence type="ECO:0000313" key="8">
    <source>
        <dbReference type="Proteomes" id="UP000664991"/>
    </source>
</evidence>
<name>A0A835ZQS5_SHEEP</name>
<dbReference type="InterPro" id="IPR035428">
    <property type="entry name" value="FANCF"/>
</dbReference>
<accession>A0A835ZQS5</accession>
<dbReference type="Proteomes" id="UP000664991">
    <property type="component" value="Chromosome 21"/>
</dbReference>
<dbReference type="EMBL" id="JAEMGP010000021">
    <property type="protein sequence ID" value="KAG5196261.1"/>
    <property type="molecule type" value="Genomic_DNA"/>
</dbReference>
<comment type="subcellular location">
    <subcellularLocation>
        <location evidence="1">Nucleus</location>
    </subcellularLocation>
</comment>
<gene>
    <name evidence="7" type="ORF">JEQ12_010947</name>
</gene>
<dbReference type="Pfam" id="PF11107">
    <property type="entry name" value="FANCF"/>
    <property type="match status" value="1"/>
</dbReference>
<dbReference type="PANTHER" id="PTHR14449">
    <property type="entry name" value="FANCONI ANEMIA GROUP F PROTEIN FANCF"/>
    <property type="match status" value="1"/>
</dbReference>
<keyword evidence="2" id="KW-0227">DNA damage</keyword>
<evidence type="ECO:0000256" key="2">
    <source>
        <dbReference type="ARBA" id="ARBA00022763"/>
    </source>
</evidence>
<dbReference type="InterPro" id="IPR038505">
    <property type="entry name" value="FANCF_C_sf"/>
</dbReference>
<reference evidence="7 8" key="1">
    <citation type="submission" date="2020-12" db="EMBL/GenBank/DDBJ databases">
        <title>De novo assembly of Tibetan sheep genome.</title>
        <authorList>
            <person name="Li X."/>
        </authorList>
    </citation>
    <scope>NUCLEOTIDE SEQUENCE [LARGE SCALE GENOMIC DNA]</scope>
    <source>
        <tissue evidence="7">Heart</tissue>
    </source>
</reference>
<evidence type="ECO:0000313" key="7">
    <source>
        <dbReference type="EMBL" id="KAG5196261.1"/>
    </source>
</evidence>
<organism evidence="7 8">
    <name type="scientific">Ovis aries</name>
    <name type="common">Sheep</name>
    <dbReference type="NCBI Taxonomy" id="9940"/>
    <lineage>
        <taxon>Eukaryota</taxon>
        <taxon>Metazoa</taxon>
        <taxon>Chordata</taxon>
        <taxon>Craniata</taxon>
        <taxon>Vertebrata</taxon>
        <taxon>Euteleostomi</taxon>
        <taxon>Mammalia</taxon>
        <taxon>Eutheria</taxon>
        <taxon>Laurasiatheria</taxon>
        <taxon>Artiodactyla</taxon>
        <taxon>Ruminantia</taxon>
        <taxon>Pecora</taxon>
        <taxon>Bovidae</taxon>
        <taxon>Caprinae</taxon>
        <taxon>Ovis</taxon>
    </lineage>
</organism>
<evidence type="ECO:0000256" key="3">
    <source>
        <dbReference type="ARBA" id="ARBA00023204"/>
    </source>
</evidence>
<evidence type="ECO:0000256" key="4">
    <source>
        <dbReference type="ARBA" id="ARBA00023242"/>
    </source>
</evidence>